<evidence type="ECO:0000256" key="9">
    <source>
        <dbReference type="PROSITE-ProRule" id="PRU00409"/>
    </source>
</evidence>
<evidence type="ECO:0000256" key="3">
    <source>
        <dbReference type="ARBA" id="ARBA00013058"/>
    </source>
</evidence>
<dbReference type="PROSITE" id="PS50989">
    <property type="entry name" value="COA_CT_CTER"/>
    <property type="match status" value="1"/>
</dbReference>
<dbReference type="SUPFAM" id="SSF51230">
    <property type="entry name" value="Single hybrid motif"/>
    <property type="match status" value="1"/>
</dbReference>
<dbReference type="InterPro" id="IPR000089">
    <property type="entry name" value="Biotin_lipoyl"/>
</dbReference>
<evidence type="ECO:0000256" key="2">
    <source>
        <dbReference type="ARBA" id="ARBA00004956"/>
    </source>
</evidence>
<dbReference type="CDD" id="cd06850">
    <property type="entry name" value="biotinyl_domain"/>
    <property type="match status" value="1"/>
</dbReference>
<dbReference type="Proteomes" id="UP000770015">
    <property type="component" value="Unassembled WGS sequence"/>
</dbReference>
<evidence type="ECO:0000259" key="12">
    <source>
        <dbReference type="PROSITE" id="PS50980"/>
    </source>
</evidence>
<dbReference type="Pfam" id="PF02785">
    <property type="entry name" value="Biotin_carb_C"/>
    <property type="match status" value="1"/>
</dbReference>
<dbReference type="GO" id="GO:0016740">
    <property type="term" value="F:transferase activity"/>
    <property type="evidence" value="ECO:0007669"/>
    <property type="project" value="UniProtKB-KW"/>
</dbReference>
<dbReference type="EMBL" id="JAGSXJ010000025">
    <property type="protein sequence ID" value="KAH6675392.1"/>
    <property type="molecule type" value="Genomic_DNA"/>
</dbReference>
<dbReference type="Gene3D" id="2.40.50.100">
    <property type="match status" value="1"/>
</dbReference>
<accession>A0A9P9A8U9</accession>
<dbReference type="PROSITE" id="PS50980">
    <property type="entry name" value="COA_CT_NTER"/>
    <property type="match status" value="1"/>
</dbReference>
<comment type="pathway">
    <text evidence="2">Lipid metabolism; malonyl-CoA biosynthesis; malonyl-CoA from acetyl-CoA: step 1/1.</text>
</comment>
<dbReference type="Pfam" id="PF01039">
    <property type="entry name" value="Carboxyl_trans"/>
    <property type="match status" value="1"/>
</dbReference>
<dbReference type="SUPFAM" id="SSF52440">
    <property type="entry name" value="PreATP-grasp domain"/>
    <property type="match status" value="1"/>
</dbReference>
<dbReference type="InterPro" id="IPR011761">
    <property type="entry name" value="ATP-grasp"/>
</dbReference>
<dbReference type="Pfam" id="PF02786">
    <property type="entry name" value="CPSase_L_D2"/>
    <property type="match status" value="1"/>
</dbReference>
<dbReference type="AlphaFoldDB" id="A0A9P9A8U9"/>
<gene>
    <name evidence="14" type="ORF">F5X68DRAFT_270565</name>
</gene>
<dbReference type="Pfam" id="PF00364">
    <property type="entry name" value="Biotin_lipoyl"/>
    <property type="match status" value="1"/>
</dbReference>
<dbReference type="FunFam" id="3.90.226.10:FF:000021">
    <property type="entry name" value="Acetyl-CoA carboxylase carboxyltransferase subunit"/>
    <property type="match status" value="1"/>
</dbReference>
<evidence type="ECO:0000259" key="11">
    <source>
        <dbReference type="PROSITE" id="PS50979"/>
    </source>
</evidence>
<keyword evidence="6 9" id="KW-0067">ATP-binding</keyword>
<organism evidence="14 15">
    <name type="scientific">Plectosphaerella plurivora</name>
    <dbReference type="NCBI Taxonomy" id="936078"/>
    <lineage>
        <taxon>Eukaryota</taxon>
        <taxon>Fungi</taxon>
        <taxon>Dikarya</taxon>
        <taxon>Ascomycota</taxon>
        <taxon>Pezizomycotina</taxon>
        <taxon>Sordariomycetes</taxon>
        <taxon>Hypocreomycetidae</taxon>
        <taxon>Glomerellales</taxon>
        <taxon>Plectosphaerellaceae</taxon>
        <taxon>Plectosphaerella</taxon>
    </lineage>
</organism>
<dbReference type="OrthoDB" id="196847at2759"/>
<evidence type="ECO:0000256" key="6">
    <source>
        <dbReference type="ARBA" id="ARBA00022840"/>
    </source>
</evidence>
<evidence type="ECO:0000313" key="14">
    <source>
        <dbReference type="EMBL" id="KAH6675392.1"/>
    </source>
</evidence>
<keyword evidence="4" id="KW-0436">Ligase</keyword>
<dbReference type="EC" id="6.4.1.2" evidence="3"/>
<evidence type="ECO:0000313" key="15">
    <source>
        <dbReference type="Proteomes" id="UP000770015"/>
    </source>
</evidence>
<dbReference type="InterPro" id="IPR011053">
    <property type="entry name" value="Single_hybrid_motif"/>
</dbReference>
<evidence type="ECO:0000256" key="5">
    <source>
        <dbReference type="ARBA" id="ARBA00022741"/>
    </source>
</evidence>
<keyword evidence="5 9" id="KW-0547">Nucleotide-binding</keyword>
<evidence type="ECO:0000256" key="7">
    <source>
        <dbReference type="ARBA" id="ARBA00023267"/>
    </source>
</evidence>
<dbReference type="InterPro" id="IPR005482">
    <property type="entry name" value="Biotin_COase_C"/>
</dbReference>
<dbReference type="PANTHER" id="PTHR18866">
    <property type="entry name" value="CARBOXYLASE:PYRUVATE/ACETYL-COA/PROPIONYL-COA CARBOXYLASE"/>
    <property type="match status" value="1"/>
</dbReference>
<dbReference type="SUPFAM" id="SSF51246">
    <property type="entry name" value="Rudiment single hybrid motif"/>
    <property type="match status" value="1"/>
</dbReference>
<dbReference type="GO" id="GO:0046872">
    <property type="term" value="F:metal ion binding"/>
    <property type="evidence" value="ECO:0007669"/>
    <property type="project" value="InterPro"/>
</dbReference>
<keyword evidence="8" id="KW-0511">Multifunctional enzyme</keyword>
<feature type="domain" description="CoA carboxyltransferase C-terminal" evidence="13">
    <location>
        <begin position="159"/>
        <end position="412"/>
    </location>
</feature>
<dbReference type="PROSITE" id="PS00867">
    <property type="entry name" value="CPSASE_2"/>
    <property type="match status" value="1"/>
</dbReference>
<feature type="domain" description="Biotin carboxylation" evidence="11">
    <location>
        <begin position="458"/>
        <end position="908"/>
    </location>
</feature>
<keyword evidence="7" id="KW-0092">Biotin</keyword>
<dbReference type="SMART" id="SM00878">
    <property type="entry name" value="Biotin_carb_C"/>
    <property type="match status" value="1"/>
</dbReference>
<dbReference type="Pfam" id="PF00289">
    <property type="entry name" value="Biotin_carb_N"/>
    <property type="match status" value="1"/>
</dbReference>
<dbReference type="InterPro" id="IPR011054">
    <property type="entry name" value="Rudment_hybrid_motif"/>
</dbReference>
<dbReference type="GO" id="GO:0003989">
    <property type="term" value="F:acetyl-CoA carboxylase activity"/>
    <property type="evidence" value="ECO:0007669"/>
    <property type="project" value="UniProtKB-EC"/>
</dbReference>
<dbReference type="GO" id="GO:0005524">
    <property type="term" value="F:ATP binding"/>
    <property type="evidence" value="ECO:0007669"/>
    <property type="project" value="UniProtKB-UniRule"/>
</dbReference>
<evidence type="ECO:0000259" key="13">
    <source>
        <dbReference type="PROSITE" id="PS50989"/>
    </source>
</evidence>
<dbReference type="Gene3D" id="3.30.470.20">
    <property type="entry name" value="ATP-grasp fold, B domain"/>
    <property type="match status" value="1"/>
</dbReference>
<sequence length="1177" mass="128168">MTVKKQLRVSDIALQNGLPSISLNQSAGANLPQQFKVFHDGGRQFRDIARRSAEGAPTCTVVFGSSTAGGAYQPGMSSYSIFVREQAQVFLGGPPLVYMATGEVTTAEALGGAEMHTSVSGVGDAFAADEFEACRLARSWVLTLPQQHRRESQLPARPPLYDPADILGMVPTSIRQPMDMREVVARLVDDGRFEEFKPTYGDGMLCAWAHIHGRLAGIIGNQRPVIMIPEAQKATHFIRLANENGTPLVFLHNVTGFMVGARAETAGIIKAGSLMIDAVSRSAVPHISIICGSSYGAGNYAMCGRAYAPRFLFSWPHSKCSVMGPDQLAGVMDMIAREAAAKSGKPIDEKKLGKTTEGLRGQVEKESEAYTTAAWCLDDGVIDPRDTRDVLGMWESGDEGSVEDLINAKLHELLRLPGLSCTDAQTTFMTHLTTMHSSPAKPPIFVAPPIFRPDGRPVLGRVLVANRGEIACRIIRTCKLLFITTVAVFADEDQDSLHVQQADEAICIGPADSRPYQNIEALVEVAKKANIDAIHPGYGYLSENAFFAAAVAEAGIRFIGPSPSSIAQLGDKRDAKEYLSKNSSVPLIPGYAERDQDPVRLEAEADKIGYPVLIKASAGGGGKGMRIVREKSEFKEALLRCTSEAERSFGSSHCLIEKYIESGKHIEIQVFGDGETFISLLDRECSVQRRHQKIVEESPSSWLSPSMRQAMSACALEIARLLKYESAGTVEFIVDIAQKRFYFLEVNTRIQVEHPITEEVVGIDIVALQIFVAAGGKLDSLPELKTIKQHGHAVEVRLCAENPFNDFLPCTGTVSIFELPKETETGWKHLRFEAGIESGSTVSVHFDSMICKIIAWAPTREEAVTKIISALMKTTCLGVITNQIFLMRIMCSLNNTDYTTGFIDQNPHLLAPVDAAHIEGPTMMAALHFDQLPKAPSARRGTFASIPLGFRNQHKDRETGTRTFVTCRLDLLGHEASSTLMYDVSTVDVETPVTAAETKVFFNKQGGPLARRFYHATKAKTSRTCTAKLLRPTVNGKMAIRVDNKSYSYHVTEVASDDNTREIAVSSAHIGGPVTFVLRNALSWAGKFDERGRDGTMGGDAKRKYLSPMPCHILQILAANGSTVKAGDGLLVMESMKTEIRINAEAAGVVKMHVQADAKISEGVIMCEVDPVEGVME</sequence>
<dbReference type="InterPro" id="IPR029045">
    <property type="entry name" value="ClpP/crotonase-like_dom_sf"/>
</dbReference>
<dbReference type="InterPro" id="IPR011762">
    <property type="entry name" value="COA_CT_N"/>
</dbReference>
<dbReference type="InterPro" id="IPR005479">
    <property type="entry name" value="CPAse_ATP-bd"/>
</dbReference>
<dbReference type="PROSITE" id="PS50979">
    <property type="entry name" value="BC"/>
    <property type="match status" value="1"/>
</dbReference>
<evidence type="ECO:0000256" key="1">
    <source>
        <dbReference type="ARBA" id="ARBA00001953"/>
    </source>
</evidence>
<dbReference type="InterPro" id="IPR011764">
    <property type="entry name" value="Biotin_carboxylation_dom"/>
</dbReference>
<dbReference type="InterPro" id="IPR005481">
    <property type="entry name" value="BC-like_N"/>
</dbReference>
<evidence type="ECO:0000259" key="10">
    <source>
        <dbReference type="PROSITE" id="PS50975"/>
    </source>
</evidence>
<dbReference type="SUPFAM" id="SSF52096">
    <property type="entry name" value="ClpP/crotonase"/>
    <property type="match status" value="2"/>
</dbReference>
<dbReference type="SUPFAM" id="SSF56059">
    <property type="entry name" value="Glutathione synthetase ATP-binding domain-like"/>
    <property type="match status" value="1"/>
</dbReference>
<keyword evidence="14" id="KW-0808">Transferase</keyword>
<evidence type="ECO:0000256" key="8">
    <source>
        <dbReference type="ARBA" id="ARBA00023268"/>
    </source>
</evidence>
<dbReference type="InterPro" id="IPR011763">
    <property type="entry name" value="COA_CT_C"/>
</dbReference>
<feature type="domain" description="ATP-grasp" evidence="10">
    <location>
        <begin position="577"/>
        <end position="774"/>
    </location>
</feature>
<dbReference type="InterPro" id="IPR016185">
    <property type="entry name" value="PreATP-grasp_dom_sf"/>
</dbReference>
<dbReference type="InterPro" id="IPR034733">
    <property type="entry name" value="AcCoA_carboxyl_beta"/>
</dbReference>
<dbReference type="InterPro" id="IPR050856">
    <property type="entry name" value="Biotin_carboxylase_complex"/>
</dbReference>
<dbReference type="FunFam" id="3.30.1490.20:FF:000003">
    <property type="entry name" value="acetyl-CoA carboxylase isoform X1"/>
    <property type="match status" value="1"/>
</dbReference>
<proteinExistence type="predicted"/>
<comment type="cofactor">
    <cofactor evidence="1">
        <name>biotin</name>
        <dbReference type="ChEBI" id="CHEBI:57586"/>
    </cofactor>
</comment>
<dbReference type="PANTHER" id="PTHR18866:SF127">
    <property type="match status" value="1"/>
</dbReference>
<keyword evidence="15" id="KW-1185">Reference proteome</keyword>
<dbReference type="PROSITE" id="PS00866">
    <property type="entry name" value="CPSASE_1"/>
    <property type="match status" value="1"/>
</dbReference>
<feature type="domain" description="CoA carboxyltransferase N-terminal" evidence="12">
    <location>
        <begin position="1"/>
        <end position="156"/>
    </location>
</feature>
<protein>
    <recommendedName>
        <fullName evidence="3">acetyl-CoA carboxylase</fullName>
        <ecNumber evidence="3">6.4.1.2</ecNumber>
    </recommendedName>
</protein>
<dbReference type="Gene3D" id="3.90.226.10">
    <property type="entry name" value="2-enoyl-CoA Hydratase, Chain A, domain 1"/>
    <property type="match status" value="2"/>
</dbReference>
<name>A0A9P9A8U9_9PEZI</name>
<evidence type="ECO:0000256" key="4">
    <source>
        <dbReference type="ARBA" id="ARBA00022598"/>
    </source>
</evidence>
<dbReference type="PROSITE" id="PS50975">
    <property type="entry name" value="ATP_GRASP"/>
    <property type="match status" value="1"/>
</dbReference>
<reference evidence="14" key="1">
    <citation type="journal article" date="2021" name="Nat. Commun.">
        <title>Genetic determinants of endophytism in the Arabidopsis root mycobiome.</title>
        <authorList>
            <person name="Mesny F."/>
            <person name="Miyauchi S."/>
            <person name="Thiergart T."/>
            <person name="Pickel B."/>
            <person name="Atanasova L."/>
            <person name="Karlsson M."/>
            <person name="Huettel B."/>
            <person name="Barry K.W."/>
            <person name="Haridas S."/>
            <person name="Chen C."/>
            <person name="Bauer D."/>
            <person name="Andreopoulos W."/>
            <person name="Pangilinan J."/>
            <person name="LaButti K."/>
            <person name="Riley R."/>
            <person name="Lipzen A."/>
            <person name="Clum A."/>
            <person name="Drula E."/>
            <person name="Henrissat B."/>
            <person name="Kohler A."/>
            <person name="Grigoriev I.V."/>
            <person name="Martin F.M."/>
            <person name="Hacquard S."/>
        </authorList>
    </citation>
    <scope>NUCLEOTIDE SEQUENCE</scope>
    <source>
        <strain evidence="14">MPI-SDFR-AT-0117</strain>
    </source>
</reference>
<comment type="caution">
    <text evidence="14">The sequence shown here is derived from an EMBL/GenBank/DDBJ whole genome shotgun (WGS) entry which is preliminary data.</text>
</comment>